<dbReference type="FunCoup" id="A0A4R2PC28">
    <property type="interactions" value="498"/>
</dbReference>
<gene>
    <name evidence="10" type="primary">grpE</name>
    <name evidence="14" type="ORF">EV659_11145</name>
</gene>
<dbReference type="InterPro" id="IPR009012">
    <property type="entry name" value="GrpE_head"/>
</dbReference>
<keyword evidence="4 10" id="KW-0963">Cytoplasm</keyword>
<keyword evidence="15" id="KW-1185">Reference proteome</keyword>
<dbReference type="PRINTS" id="PR00773">
    <property type="entry name" value="GRPEPROTEIN"/>
</dbReference>
<dbReference type="Pfam" id="PF01025">
    <property type="entry name" value="GrpE"/>
    <property type="match status" value="1"/>
</dbReference>
<dbReference type="PANTHER" id="PTHR21237">
    <property type="entry name" value="GRPE PROTEIN"/>
    <property type="match status" value="1"/>
</dbReference>
<dbReference type="Proteomes" id="UP000295399">
    <property type="component" value="Unassembled WGS sequence"/>
</dbReference>
<proteinExistence type="inferred from homology"/>
<keyword evidence="6 10" id="KW-0143">Chaperone</keyword>
<evidence type="ECO:0000256" key="12">
    <source>
        <dbReference type="RuleBase" id="RU004478"/>
    </source>
</evidence>
<name>A0A4R2PC28_RHOSA</name>
<feature type="compositionally biased region" description="Basic and acidic residues" evidence="13">
    <location>
        <begin position="1"/>
        <end position="13"/>
    </location>
</feature>
<dbReference type="GO" id="GO:0006457">
    <property type="term" value="P:protein folding"/>
    <property type="evidence" value="ECO:0007669"/>
    <property type="project" value="InterPro"/>
</dbReference>
<keyword evidence="5 10" id="KW-0346">Stress response</keyword>
<dbReference type="Gene3D" id="3.90.20.20">
    <property type="match status" value="1"/>
</dbReference>
<evidence type="ECO:0000313" key="14">
    <source>
        <dbReference type="EMBL" id="TCP31475.1"/>
    </source>
</evidence>
<evidence type="ECO:0000256" key="4">
    <source>
        <dbReference type="ARBA" id="ARBA00022490"/>
    </source>
</evidence>
<evidence type="ECO:0000256" key="9">
    <source>
        <dbReference type="ARBA" id="ARBA00076414"/>
    </source>
</evidence>
<reference evidence="14 15" key="1">
    <citation type="submission" date="2019-03" db="EMBL/GenBank/DDBJ databases">
        <title>Genomic Encyclopedia of Type Strains, Phase IV (KMG-IV): sequencing the most valuable type-strain genomes for metagenomic binning, comparative biology and taxonomic classification.</title>
        <authorList>
            <person name="Goeker M."/>
        </authorList>
    </citation>
    <scope>NUCLEOTIDE SEQUENCE [LARGE SCALE GENOMIC DNA]</scope>
    <source>
        <strain evidence="14 15">DSM 2132</strain>
    </source>
</reference>
<protein>
    <recommendedName>
        <fullName evidence="8 10">Protein GrpE</fullName>
    </recommendedName>
    <alternativeName>
        <fullName evidence="9 10">HSP-70 cofactor</fullName>
    </alternativeName>
</protein>
<feature type="region of interest" description="Disordered" evidence="13">
    <location>
        <begin position="257"/>
        <end position="280"/>
    </location>
</feature>
<dbReference type="GO" id="GO:0042803">
    <property type="term" value="F:protein homodimerization activity"/>
    <property type="evidence" value="ECO:0007669"/>
    <property type="project" value="InterPro"/>
</dbReference>
<comment type="similarity">
    <text evidence="2 10 12">Belongs to the GrpE family.</text>
</comment>
<feature type="compositionally biased region" description="Basic and acidic residues" evidence="13">
    <location>
        <begin position="44"/>
        <end position="57"/>
    </location>
</feature>
<accession>A0A4R2PC28</accession>
<dbReference type="CDD" id="cd00446">
    <property type="entry name" value="GrpE"/>
    <property type="match status" value="1"/>
</dbReference>
<feature type="compositionally biased region" description="Low complexity" evidence="13">
    <location>
        <begin position="100"/>
        <end position="114"/>
    </location>
</feature>
<organism evidence="14 15">
    <name type="scientific">Rhodothalassium salexigens DSM 2132</name>
    <dbReference type="NCBI Taxonomy" id="1188247"/>
    <lineage>
        <taxon>Bacteria</taxon>
        <taxon>Pseudomonadati</taxon>
        <taxon>Pseudomonadota</taxon>
        <taxon>Alphaproteobacteria</taxon>
        <taxon>Rhodothalassiales</taxon>
        <taxon>Rhodothalassiaceae</taxon>
        <taxon>Rhodothalassium</taxon>
    </lineage>
</organism>
<sequence length="280" mass="29524">MSDQRGHSGKDPKTGPGTQAETPGEGQPGWEPVTPGDATNEAAGRPDGDAAKTRLDDVIQEAARAGAAKAEESAAKAAASGQPAPDDADEADGARDGETAAHAGDSSAALAAEVEALKDQLARTEADRRNERRRLEKEKQDASAYAITSFSRDLLSVADFLRMALDSMPDDLKSDPKVSTFYQGVEMTEKELQAVLQRQGIKQFRPEGEAFDPNRHQAMGEVASDTVEPGKVAQVLKPGYVIKDRLLRAAMVNVAKAPQPDPGAEAGEDGPAQPGVDREA</sequence>
<dbReference type="OrthoDB" id="9789811at2"/>
<evidence type="ECO:0000256" key="1">
    <source>
        <dbReference type="ARBA" id="ARBA00004496"/>
    </source>
</evidence>
<evidence type="ECO:0000313" key="15">
    <source>
        <dbReference type="Proteomes" id="UP000295399"/>
    </source>
</evidence>
<dbReference type="InterPro" id="IPR000740">
    <property type="entry name" value="GrpE"/>
</dbReference>
<feature type="compositionally biased region" description="Low complexity" evidence="13">
    <location>
        <begin position="75"/>
        <end position="85"/>
    </location>
</feature>
<feature type="compositionally biased region" description="Basic and acidic residues" evidence="13">
    <location>
        <begin position="115"/>
        <end position="141"/>
    </location>
</feature>
<dbReference type="SUPFAM" id="SSF51064">
    <property type="entry name" value="Head domain of nucleotide exchange factor GrpE"/>
    <property type="match status" value="1"/>
</dbReference>
<comment type="subunit">
    <text evidence="3 10">Homodimer.</text>
</comment>
<evidence type="ECO:0000256" key="8">
    <source>
        <dbReference type="ARBA" id="ARBA00072274"/>
    </source>
</evidence>
<feature type="region of interest" description="Disordered" evidence="13">
    <location>
        <begin position="1"/>
        <end position="142"/>
    </location>
</feature>
<dbReference type="FunFam" id="2.30.22.10:FF:000001">
    <property type="entry name" value="Protein GrpE"/>
    <property type="match status" value="1"/>
</dbReference>
<comment type="caution">
    <text evidence="14">The sequence shown here is derived from an EMBL/GenBank/DDBJ whole genome shotgun (WGS) entry which is preliminary data.</text>
</comment>
<dbReference type="GO" id="GO:0051082">
    <property type="term" value="F:unfolded protein binding"/>
    <property type="evidence" value="ECO:0007669"/>
    <property type="project" value="TreeGrafter"/>
</dbReference>
<evidence type="ECO:0000256" key="10">
    <source>
        <dbReference type="HAMAP-Rule" id="MF_01151"/>
    </source>
</evidence>
<comment type="function">
    <text evidence="7 10 11">Participates actively in the response to hyperosmotic and heat shock by preventing the aggregation of stress-denatured proteins, in association with DnaK and GrpE. It is the nucleotide exchange factor for DnaK and may function as a thermosensor. Unfolded proteins bind initially to DnaJ; upon interaction with the DnaJ-bound protein, DnaK hydrolyzes its bound ATP, resulting in the formation of a stable complex. GrpE releases ADP from DnaK; ATP binding to DnaK triggers the release of the substrate protein, thus completing the reaction cycle. Several rounds of ATP-dependent interactions between DnaJ, DnaK and GrpE are required for fully efficient folding.</text>
</comment>
<evidence type="ECO:0000256" key="3">
    <source>
        <dbReference type="ARBA" id="ARBA00011738"/>
    </source>
</evidence>
<dbReference type="GO" id="GO:0051087">
    <property type="term" value="F:protein-folding chaperone binding"/>
    <property type="evidence" value="ECO:0007669"/>
    <property type="project" value="InterPro"/>
</dbReference>
<dbReference type="GO" id="GO:0005737">
    <property type="term" value="C:cytoplasm"/>
    <property type="evidence" value="ECO:0007669"/>
    <property type="project" value="UniProtKB-SubCell"/>
</dbReference>
<evidence type="ECO:0000256" key="7">
    <source>
        <dbReference type="ARBA" id="ARBA00053401"/>
    </source>
</evidence>
<dbReference type="RefSeq" id="WP_132709284.1">
    <property type="nucleotide sequence ID" value="NZ_JACIGF010000011.1"/>
</dbReference>
<dbReference type="PANTHER" id="PTHR21237:SF23">
    <property type="entry name" value="GRPE PROTEIN HOMOLOG, MITOCHONDRIAL"/>
    <property type="match status" value="1"/>
</dbReference>
<dbReference type="PROSITE" id="PS01071">
    <property type="entry name" value="GRPE"/>
    <property type="match status" value="1"/>
</dbReference>
<dbReference type="AlphaFoldDB" id="A0A4R2PC28"/>
<dbReference type="GO" id="GO:0000774">
    <property type="term" value="F:adenyl-nucleotide exchange factor activity"/>
    <property type="evidence" value="ECO:0007669"/>
    <property type="project" value="InterPro"/>
</dbReference>
<comment type="subcellular location">
    <subcellularLocation>
        <location evidence="1 10">Cytoplasm</location>
    </subcellularLocation>
</comment>
<dbReference type="InterPro" id="IPR013805">
    <property type="entry name" value="GrpE_CC"/>
</dbReference>
<dbReference type="SUPFAM" id="SSF58014">
    <property type="entry name" value="Coiled-coil domain of nucleotide exchange factor GrpE"/>
    <property type="match status" value="1"/>
</dbReference>
<dbReference type="HAMAP" id="MF_01151">
    <property type="entry name" value="GrpE"/>
    <property type="match status" value="1"/>
</dbReference>
<evidence type="ECO:0000256" key="11">
    <source>
        <dbReference type="RuleBase" id="RU000639"/>
    </source>
</evidence>
<dbReference type="EMBL" id="SLXO01000011">
    <property type="protein sequence ID" value="TCP31475.1"/>
    <property type="molecule type" value="Genomic_DNA"/>
</dbReference>
<evidence type="ECO:0000256" key="13">
    <source>
        <dbReference type="SAM" id="MobiDB-lite"/>
    </source>
</evidence>
<evidence type="ECO:0000256" key="2">
    <source>
        <dbReference type="ARBA" id="ARBA00009054"/>
    </source>
</evidence>
<dbReference type="Gene3D" id="2.30.22.10">
    <property type="entry name" value="Head domain of nucleotide exchange factor GrpE"/>
    <property type="match status" value="1"/>
</dbReference>
<evidence type="ECO:0000256" key="6">
    <source>
        <dbReference type="ARBA" id="ARBA00023186"/>
    </source>
</evidence>
<dbReference type="InParanoid" id="A0A4R2PC28"/>
<evidence type="ECO:0000256" key="5">
    <source>
        <dbReference type="ARBA" id="ARBA00023016"/>
    </source>
</evidence>